<sequence>MSAVSKSMSRRVTLGYLASHYGFELRPGFADGVTVTSVADTLDSVRPGSLYVPREGEESSWLALAVSRGAYAMLVPPSQADLAHEIGVPVLLGTPDNVTFGALASDIAGAPANSMALFVVSGKDDEETQADAVRLADFLHLIGNPVGLISASGSSSLERELEVSYPLGILDVQHQLGVCAEDGAAAMVISADAHTLRPGALESVEIDVLGSIDRLDRFEKQRALEKARRDFGFVFDKQKHLVTCTEESGWLAGQAVDSQNPKSQQRLSLAIAMAMDAGVRRGNIRSALRVSKEML</sequence>
<dbReference type="STRING" id="1505727.GA0061077_0159"/>
<organism evidence="1 2">
    <name type="scientific">Bifidobacterium commune</name>
    <dbReference type="NCBI Taxonomy" id="1505727"/>
    <lineage>
        <taxon>Bacteria</taxon>
        <taxon>Bacillati</taxon>
        <taxon>Actinomycetota</taxon>
        <taxon>Actinomycetes</taxon>
        <taxon>Bifidobacteriales</taxon>
        <taxon>Bifidobacteriaceae</taxon>
        <taxon>Bifidobacterium</taxon>
    </lineage>
</organism>
<evidence type="ECO:0008006" key="3">
    <source>
        <dbReference type="Google" id="ProtNLM"/>
    </source>
</evidence>
<reference evidence="2" key="1">
    <citation type="submission" date="2016-08" db="EMBL/GenBank/DDBJ databases">
        <authorList>
            <person name="Varghese N."/>
            <person name="Submissions Spin"/>
        </authorList>
    </citation>
    <scope>NUCLEOTIDE SEQUENCE [LARGE SCALE GENOMIC DNA]</scope>
    <source>
        <strain evidence="2">R-52791</strain>
    </source>
</reference>
<dbReference type="OrthoDB" id="3242635at2"/>
<keyword evidence="2" id="KW-1185">Reference proteome</keyword>
<evidence type="ECO:0000313" key="2">
    <source>
        <dbReference type="Proteomes" id="UP000242610"/>
    </source>
</evidence>
<name>A0A1C4H019_9BIFI</name>
<dbReference type="AlphaFoldDB" id="A0A1C4H019"/>
<proteinExistence type="predicted"/>
<dbReference type="Proteomes" id="UP000242610">
    <property type="component" value="Unassembled WGS sequence"/>
</dbReference>
<dbReference type="RefSeq" id="WP_091847046.1">
    <property type="nucleotide sequence ID" value="NZ_FMBL01000001.1"/>
</dbReference>
<gene>
    <name evidence="1" type="ORF">GA0061077_0159</name>
</gene>
<accession>A0A1C4H019</accession>
<dbReference type="EMBL" id="FMBL01000001">
    <property type="protein sequence ID" value="SCC78227.1"/>
    <property type="molecule type" value="Genomic_DNA"/>
</dbReference>
<protein>
    <recommendedName>
        <fullName evidence="3">UDP-N-acetylmuramyl peptide synthase</fullName>
    </recommendedName>
</protein>
<evidence type="ECO:0000313" key="1">
    <source>
        <dbReference type="EMBL" id="SCC78227.1"/>
    </source>
</evidence>